<dbReference type="PANTHER" id="PTHR46401:SF2">
    <property type="entry name" value="GLYCOSYLTRANSFERASE WBBK-RELATED"/>
    <property type="match status" value="1"/>
</dbReference>
<dbReference type="Pfam" id="PF00534">
    <property type="entry name" value="Glycos_transf_1"/>
    <property type="match status" value="1"/>
</dbReference>
<dbReference type="CDD" id="cd03809">
    <property type="entry name" value="GT4_MtfB-like"/>
    <property type="match status" value="1"/>
</dbReference>
<protein>
    <submittedName>
        <fullName evidence="3">Glycosyl transferase group 1</fullName>
    </submittedName>
</protein>
<evidence type="ECO:0000313" key="4">
    <source>
        <dbReference type="Proteomes" id="UP000218542"/>
    </source>
</evidence>
<dbReference type="EMBL" id="BAOS01000001">
    <property type="protein sequence ID" value="GAX59191.1"/>
    <property type="molecule type" value="Genomic_DNA"/>
</dbReference>
<sequence length="237" mass="27172">MTISNSMKEEILHYLGDNDTTVFVTHLGQDYSRTNGRHVDPERIKRDLGITRKYILFVGFPQYRKNLTGLLKGFANACKELHEPYDLIICGDIETKIESDYPNILRTIDELKFRKYIKFTNYLETDDLQDLITGAEFFAFPSFYEGFGLPVIEAMACGTPVLVSDIPVMREVAGEAGTYIDPYDVDDISRGICQLLLDNDLREKLRIKGKQVASQFTWENTASRTLKCYHQTVKKDT</sequence>
<evidence type="ECO:0000313" key="3">
    <source>
        <dbReference type="EMBL" id="GAX59191.1"/>
    </source>
</evidence>
<keyword evidence="4" id="KW-1185">Reference proteome</keyword>
<accession>A0A286TTK0</accession>
<dbReference type="SUPFAM" id="SSF53756">
    <property type="entry name" value="UDP-Glycosyltransferase/glycogen phosphorylase"/>
    <property type="match status" value="1"/>
</dbReference>
<dbReference type="Gene3D" id="3.40.50.2000">
    <property type="entry name" value="Glycogen Phosphorylase B"/>
    <property type="match status" value="2"/>
</dbReference>
<organism evidence="3 4">
    <name type="scientific">Candidatus Scalindua japonica</name>
    <dbReference type="NCBI Taxonomy" id="1284222"/>
    <lineage>
        <taxon>Bacteria</taxon>
        <taxon>Pseudomonadati</taxon>
        <taxon>Planctomycetota</taxon>
        <taxon>Candidatus Brocadiia</taxon>
        <taxon>Candidatus Brocadiales</taxon>
        <taxon>Candidatus Scalinduaceae</taxon>
        <taxon>Candidatus Scalindua</taxon>
    </lineage>
</organism>
<evidence type="ECO:0000256" key="1">
    <source>
        <dbReference type="ARBA" id="ARBA00022679"/>
    </source>
</evidence>
<dbReference type="InterPro" id="IPR001296">
    <property type="entry name" value="Glyco_trans_1"/>
</dbReference>
<dbReference type="GO" id="GO:0009103">
    <property type="term" value="P:lipopolysaccharide biosynthetic process"/>
    <property type="evidence" value="ECO:0007669"/>
    <property type="project" value="TreeGrafter"/>
</dbReference>
<proteinExistence type="predicted"/>
<dbReference type="AlphaFoldDB" id="A0A286TTK0"/>
<dbReference type="PANTHER" id="PTHR46401">
    <property type="entry name" value="GLYCOSYLTRANSFERASE WBBK-RELATED"/>
    <property type="match status" value="1"/>
</dbReference>
<feature type="domain" description="Glycosyl transferase family 1" evidence="2">
    <location>
        <begin position="43"/>
        <end position="211"/>
    </location>
</feature>
<name>A0A286TTK0_9BACT</name>
<gene>
    <name evidence="3" type="ORF">SCALIN_C01_0122</name>
</gene>
<comment type="caution">
    <text evidence="3">The sequence shown here is derived from an EMBL/GenBank/DDBJ whole genome shotgun (WGS) entry which is preliminary data.</text>
</comment>
<dbReference type="Proteomes" id="UP000218542">
    <property type="component" value="Unassembled WGS sequence"/>
</dbReference>
<reference evidence="4" key="1">
    <citation type="journal article" date="2017" name="Environ. Microbiol. Rep.">
        <title>Genetic Diversity of Marine Anaerobic Ammonium-Oxidizing Bacteria as Revealed by Genomic and Proteomic Analyses of 'Candidatus Scalindua japonica'.</title>
        <authorList>
            <person name="Oshiki M."/>
            <person name="Mizuto K."/>
            <person name="Kimura Z."/>
            <person name="Kindaichi T."/>
            <person name="Satoh H."/>
            <person name="Okabe S."/>
        </authorList>
    </citation>
    <scope>NUCLEOTIDE SEQUENCE [LARGE SCALE GENOMIC DNA]</scope>
    <source>
        <strain evidence="4">husup-a2</strain>
    </source>
</reference>
<evidence type="ECO:0000259" key="2">
    <source>
        <dbReference type="Pfam" id="PF00534"/>
    </source>
</evidence>
<dbReference type="GO" id="GO:0016757">
    <property type="term" value="F:glycosyltransferase activity"/>
    <property type="evidence" value="ECO:0007669"/>
    <property type="project" value="InterPro"/>
</dbReference>
<dbReference type="FunFam" id="3.40.50.2000:FF:000119">
    <property type="entry name" value="Glycosyl transferase group 1"/>
    <property type="match status" value="1"/>
</dbReference>
<keyword evidence="1 3" id="KW-0808">Transferase</keyword>